<keyword evidence="3" id="KW-0633">Potassium transport</keyword>
<evidence type="ECO:0000256" key="4">
    <source>
        <dbReference type="ARBA" id="ARBA00022692"/>
    </source>
</evidence>
<dbReference type="InterPro" id="IPR050794">
    <property type="entry name" value="CPA2_transporter"/>
</dbReference>
<evidence type="ECO:0000256" key="10">
    <source>
        <dbReference type="SAM" id="Phobius"/>
    </source>
</evidence>
<dbReference type="GO" id="GO:0016020">
    <property type="term" value="C:membrane"/>
    <property type="evidence" value="ECO:0007669"/>
    <property type="project" value="UniProtKB-SubCell"/>
</dbReference>
<evidence type="ECO:0000256" key="2">
    <source>
        <dbReference type="ARBA" id="ARBA00022448"/>
    </source>
</evidence>
<keyword evidence="7" id="KW-0406">Ion transport</keyword>
<dbReference type="InterPro" id="IPR057291">
    <property type="entry name" value="CHX17_2nd"/>
</dbReference>
<feature type="transmembrane region" description="Helical" evidence="10">
    <location>
        <begin position="192"/>
        <end position="212"/>
    </location>
</feature>
<organism evidence="14 15">
    <name type="scientific">Lupinus luteus</name>
    <name type="common">European yellow lupine</name>
    <dbReference type="NCBI Taxonomy" id="3873"/>
    <lineage>
        <taxon>Eukaryota</taxon>
        <taxon>Viridiplantae</taxon>
        <taxon>Streptophyta</taxon>
        <taxon>Embryophyta</taxon>
        <taxon>Tracheophyta</taxon>
        <taxon>Spermatophyta</taxon>
        <taxon>Magnoliopsida</taxon>
        <taxon>eudicotyledons</taxon>
        <taxon>Gunneridae</taxon>
        <taxon>Pentapetalae</taxon>
        <taxon>rosids</taxon>
        <taxon>fabids</taxon>
        <taxon>Fabales</taxon>
        <taxon>Fabaceae</taxon>
        <taxon>Papilionoideae</taxon>
        <taxon>50 kb inversion clade</taxon>
        <taxon>genistoids sensu lato</taxon>
        <taxon>core genistoids</taxon>
        <taxon>Genisteae</taxon>
        <taxon>Lupinus</taxon>
    </lineage>
</organism>
<feature type="transmembrane region" description="Helical" evidence="10">
    <location>
        <begin position="118"/>
        <end position="137"/>
    </location>
</feature>
<dbReference type="Pfam" id="PF23259">
    <property type="entry name" value="CHX17_C"/>
    <property type="match status" value="1"/>
</dbReference>
<dbReference type="InterPro" id="IPR057290">
    <property type="entry name" value="CHX17_C"/>
</dbReference>
<dbReference type="GO" id="GO:1902600">
    <property type="term" value="P:proton transmembrane transport"/>
    <property type="evidence" value="ECO:0007669"/>
    <property type="project" value="InterPro"/>
</dbReference>
<dbReference type="GO" id="GO:0006813">
    <property type="term" value="P:potassium ion transport"/>
    <property type="evidence" value="ECO:0007669"/>
    <property type="project" value="UniProtKB-KW"/>
</dbReference>
<dbReference type="PANTHER" id="PTHR32468">
    <property type="entry name" value="CATION/H + ANTIPORTER"/>
    <property type="match status" value="1"/>
</dbReference>
<accession>A0AAV1X1R0</accession>
<feature type="domain" description="Cation/H(+) antiporter central" evidence="12">
    <location>
        <begin position="336"/>
        <end position="463"/>
    </location>
</feature>
<dbReference type="InterPro" id="IPR038770">
    <property type="entry name" value="Na+/solute_symporter_sf"/>
</dbReference>
<feature type="transmembrane region" description="Helical" evidence="10">
    <location>
        <begin position="45"/>
        <end position="66"/>
    </location>
</feature>
<dbReference type="GO" id="GO:0012505">
    <property type="term" value="C:endomembrane system"/>
    <property type="evidence" value="ECO:0007669"/>
    <property type="project" value="TreeGrafter"/>
</dbReference>
<feature type="domain" description="Cation/H(+) antiporter C-terminal" evidence="13">
    <location>
        <begin position="476"/>
        <end position="620"/>
    </location>
</feature>
<evidence type="ECO:0000259" key="12">
    <source>
        <dbReference type="Pfam" id="PF23256"/>
    </source>
</evidence>
<dbReference type="GO" id="GO:0006885">
    <property type="term" value="P:regulation of pH"/>
    <property type="evidence" value="ECO:0007669"/>
    <property type="project" value="TreeGrafter"/>
</dbReference>
<feature type="transmembrane region" description="Helical" evidence="10">
    <location>
        <begin position="12"/>
        <end position="33"/>
    </location>
</feature>
<dbReference type="Pfam" id="PF00999">
    <property type="entry name" value="Na_H_Exchanger"/>
    <property type="match status" value="1"/>
</dbReference>
<evidence type="ECO:0000256" key="7">
    <source>
        <dbReference type="ARBA" id="ARBA00023065"/>
    </source>
</evidence>
<sequence length="647" mass="72188">MLSSSNQKLHSSIVSLAVLFSISSFHVTANHLADLKLLNSELGRIGVSSTIVSGVLSTILITGVFSSSQKRHAERNNSYNMMLLSGIALVIFIVYVLRPIMFWMIRQTPKGKPMKESHILYVLLMLLGNTLMGEVIGEHFVFAPIVMGLAVPDGPPLATALVEKLDAIVSSLFLPLYFLFCGSKFKISLMDAHNFALVQLLAFICFIGKVIGTMLPSLFYKMPLVDALCLGFLVSAHGITELIYLQTSLHLGIIDEESYGNVVVALLWSAGVSTPVVKFLYDPSKGYMAVSRRRNIEHAFPNAELQLMACVHCAENSLSIIDILEMSNPTHESPICLYVLHLVQLKGRTTPLFIDHQPVKKKNSESLYSSQLECMINAFRSYEKQNSGKVVTKLFTSISPYETMHDEICLQIVEKRISMLIVPFHRQWISTQITESTQPIRVLNRHLLRIAPCSVGILIERGTLNRNSAIACCFYSVGVVFIEGPDDREALAYAMRMANGPNVRVTVVRLVEPHKKSKILINRDYDGKLIHRFKFEYVHVKRHDYREEIVRDGVDVINVVRSLDGCFDLVLVGRSHADEATQLFSGLAEWNEYPELGYLGDMLVSSHSSFVGSVLVVQQQRLGAAARYHDEHLDTSSHSMKSGQSGV</sequence>
<comment type="subcellular location">
    <subcellularLocation>
        <location evidence="1">Membrane</location>
        <topology evidence="1">Multi-pass membrane protein</topology>
    </subcellularLocation>
</comment>
<dbReference type="EMBL" id="CAXHTB010000011">
    <property type="protein sequence ID" value="CAL0315600.1"/>
    <property type="molecule type" value="Genomic_DNA"/>
</dbReference>
<comment type="caution">
    <text evidence="14">The sequence shown here is derived from an EMBL/GenBank/DDBJ whole genome shotgun (WGS) entry which is preliminary data.</text>
</comment>
<reference evidence="14 15" key="1">
    <citation type="submission" date="2024-03" db="EMBL/GenBank/DDBJ databases">
        <authorList>
            <person name="Martinez-Hernandez J."/>
        </authorList>
    </citation>
    <scope>NUCLEOTIDE SEQUENCE [LARGE SCALE GENOMIC DNA]</scope>
</reference>
<evidence type="ECO:0008006" key="16">
    <source>
        <dbReference type="Google" id="ProtNLM"/>
    </source>
</evidence>
<evidence type="ECO:0000256" key="5">
    <source>
        <dbReference type="ARBA" id="ARBA00022958"/>
    </source>
</evidence>
<evidence type="ECO:0000313" key="15">
    <source>
        <dbReference type="Proteomes" id="UP001497480"/>
    </source>
</evidence>
<keyword evidence="6 10" id="KW-1133">Transmembrane helix</keyword>
<evidence type="ECO:0000259" key="11">
    <source>
        <dbReference type="Pfam" id="PF00999"/>
    </source>
</evidence>
<keyword evidence="8 10" id="KW-0472">Membrane</keyword>
<comment type="similarity">
    <text evidence="9">Belongs to the monovalent cation:proton antiporter 2 (CPA2) transporter (TC 2.A.37) family. CHX (TC 2.A.37.4) subfamily.</text>
</comment>
<evidence type="ECO:0000313" key="14">
    <source>
        <dbReference type="EMBL" id="CAL0315600.1"/>
    </source>
</evidence>
<dbReference type="InterPro" id="IPR006153">
    <property type="entry name" value="Cation/H_exchanger_TM"/>
</dbReference>
<proteinExistence type="inferred from homology"/>
<keyword evidence="15" id="KW-1185">Reference proteome</keyword>
<name>A0AAV1X1R0_LUPLU</name>
<feature type="domain" description="Cation/H+ exchanger transmembrane" evidence="11">
    <location>
        <begin position="13"/>
        <end position="279"/>
    </location>
</feature>
<evidence type="ECO:0000256" key="1">
    <source>
        <dbReference type="ARBA" id="ARBA00004141"/>
    </source>
</evidence>
<dbReference type="PANTHER" id="PTHR32468:SF66">
    <property type="entry name" value="CATION_H+ EXCHANGER DOMAIN-CONTAINING PROTEIN"/>
    <property type="match status" value="1"/>
</dbReference>
<keyword evidence="5" id="KW-0630">Potassium</keyword>
<protein>
    <recommendedName>
        <fullName evidence="16">Cation/H+ exchanger domain-containing protein</fullName>
    </recommendedName>
</protein>
<gene>
    <name evidence="14" type="ORF">LLUT_LOCUS16660</name>
</gene>
<dbReference type="GO" id="GO:0015297">
    <property type="term" value="F:antiporter activity"/>
    <property type="evidence" value="ECO:0007669"/>
    <property type="project" value="InterPro"/>
</dbReference>
<feature type="transmembrane region" description="Helical" evidence="10">
    <location>
        <begin position="78"/>
        <end position="97"/>
    </location>
</feature>
<evidence type="ECO:0000256" key="8">
    <source>
        <dbReference type="ARBA" id="ARBA00023136"/>
    </source>
</evidence>
<keyword evidence="4 10" id="KW-0812">Transmembrane</keyword>
<dbReference type="Pfam" id="PF23256">
    <property type="entry name" value="CHX17_2nd"/>
    <property type="match status" value="1"/>
</dbReference>
<evidence type="ECO:0000256" key="6">
    <source>
        <dbReference type="ARBA" id="ARBA00022989"/>
    </source>
</evidence>
<evidence type="ECO:0000256" key="9">
    <source>
        <dbReference type="ARBA" id="ARBA00038341"/>
    </source>
</evidence>
<dbReference type="Proteomes" id="UP001497480">
    <property type="component" value="Unassembled WGS sequence"/>
</dbReference>
<dbReference type="Gene3D" id="1.20.1530.20">
    <property type="match status" value="1"/>
</dbReference>
<evidence type="ECO:0000259" key="13">
    <source>
        <dbReference type="Pfam" id="PF23259"/>
    </source>
</evidence>
<keyword evidence="2" id="KW-0813">Transport</keyword>
<dbReference type="AlphaFoldDB" id="A0AAV1X1R0"/>
<evidence type="ECO:0000256" key="3">
    <source>
        <dbReference type="ARBA" id="ARBA00022538"/>
    </source>
</evidence>